<dbReference type="GO" id="GO:0005506">
    <property type="term" value="F:iron ion binding"/>
    <property type="evidence" value="ECO:0007669"/>
    <property type="project" value="InterPro"/>
</dbReference>
<dbReference type="PANTHER" id="PTHR34315">
    <property type="match status" value="1"/>
</dbReference>
<name>A0A2A9P112_9AGAR</name>
<organism evidence="1 2">
    <name type="scientific">Amanita thiersii Skay4041</name>
    <dbReference type="NCBI Taxonomy" id="703135"/>
    <lineage>
        <taxon>Eukaryota</taxon>
        <taxon>Fungi</taxon>
        <taxon>Dikarya</taxon>
        <taxon>Basidiomycota</taxon>
        <taxon>Agaricomycotina</taxon>
        <taxon>Agaricomycetes</taxon>
        <taxon>Agaricomycetidae</taxon>
        <taxon>Agaricales</taxon>
        <taxon>Pluteineae</taxon>
        <taxon>Amanitaceae</taxon>
        <taxon>Amanita</taxon>
    </lineage>
</organism>
<evidence type="ECO:0008006" key="3">
    <source>
        <dbReference type="Google" id="ProtNLM"/>
    </source>
</evidence>
<dbReference type="InterPro" id="IPR015889">
    <property type="entry name" value="Intradiol_dOase_core"/>
</dbReference>
<sequence>MAGFVSAYPTEKAEGLVTRDCSAEIERFNLARREKRGHLKRSLYSNMQNLTCVLSPEVPKQNYVAGAPLQSDVIDGQEGVLLVLDVGILDVTTCQPMPNALVEIWSTNAFGDYGSFLRGATVSESNGIAEFQTIFPGFTSTSANHINIAVHSGSSMTSSTSHNGQLFFTDKWTYIVGMYPPYDQNTHTWIFNDNDSNYAAASQAGFDPIVDLLSIQDDWPQGIVGYITVGINPNNKVN</sequence>
<protein>
    <recommendedName>
        <fullName evidence="3">Intradiol ring-cleavage dioxygenases domain-containing protein</fullName>
    </recommendedName>
</protein>
<reference evidence="1 2" key="1">
    <citation type="submission" date="2014-02" db="EMBL/GenBank/DDBJ databases">
        <title>Transposable element dynamics among asymbiotic and ectomycorrhizal Amanita fungi.</title>
        <authorList>
            <consortium name="DOE Joint Genome Institute"/>
            <person name="Hess J."/>
            <person name="Skrede I."/>
            <person name="Wolfe B."/>
            <person name="LaButti K."/>
            <person name="Ohm R.A."/>
            <person name="Grigoriev I.V."/>
            <person name="Pringle A."/>
        </authorList>
    </citation>
    <scope>NUCLEOTIDE SEQUENCE [LARGE SCALE GENOMIC DNA]</scope>
    <source>
        <strain evidence="1 2">SKay4041</strain>
    </source>
</reference>
<dbReference type="PANTHER" id="PTHR34315:SF1">
    <property type="entry name" value="INTRADIOL RING-CLEAVAGE DIOXYGENASES DOMAIN-CONTAINING PROTEIN-RELATED"/>
    <property type="match status" value="1"/>
</dbReference>
<dbReference type="Gene3D" id="2.60.130.10">
    <property type="entry name" value="Aromatic compound dioxygenase"/>
    <property type="match status" value="1"/>
</dbReference>
<gene>
    <name evidence="1" type="ORF">AMATHDRAFT_72816</name>
</gene>
<proteinExistence type="predicted"/>
<accession>A0A2A9P112</accession>
<evidence type="ECO:0000313" key="1">
    <source>
        <dbReference type="EMBL" id="PFH54310.1"/>
    </source>
</evidence>
<dbReference type="SUPFAM" id="SSF49482">
    <property type="entry name" value="Aromatic compound dioxygenase"/>
    <property type="match status" value="1"/>
</dbReference>
<keyword evidence="2" id="KW-1185">Reference proteome</keyword>
<dbReference type="EMBL" id="KZ301970">
    <property type="protein sequence ID" value="PFH54310.1"/>
    <property type="molecule type" value="Genomic_DNA"/>
</dbReference>
<dbReference type="GO" id="GO:0016702">
    <property type="term" value="F:oxidoreductase activity, acting on single donors with incorporation of molecular oxygen, incorporation of two atoms of oxygen"/>
    <property type="evidence" value="ECO:0007669"/>
    <property type="project" value="InterPro"/>
</dbReference>
<evidence type="ECO:0000313" key="2">
    <source>
        <dbReference type="Proteomes" id="UP000242287"/>
    </source>
</evidence>
<dbReference type="Proteomes" id="UP000242287">
    <property type="component" value="Unassembled WGS sequence"/>
</dbReference>
<dbReference type="AlphaFoldDB" id="A0A2A9P112"/>
<dbReference type="OrthoDB" id="121380at2759"/>